<organism evidence="1 2">
    <name type="scientific">Phycomyces blakesleeanus (strain ATCC 8743b / DSM 1359 / FGSC 10004 / NBRC 33097 / NRRL 1555)</name>
    <dbReference type="NCBI Taxonomy" id="763407"/>
    <lineage>
        <taxon>Eukaryota</taxon>
        <taxon>Fungi</taxon>
        <taxon>Fungi incertae sedis</taxon>
        <taxon>Mucoromycota</taxon>
        <taxon>Mucoromycotina</taxon>
        <taxon>Mucoromycetes</taxon>
        <taxon>Mucorales</taxon>
        <taxon>Phycomycetaceae</taxon>
        <taxon>Phycomyces</taxon>
    </lineage>
</organism>
<dbReference type="InParanoid" id="A0A162T1C5"/>
<evidence type="ECO:0000313" key="2">
    <source>
        <dbReference type="Proteomes" id="UP000077315"/>
    </source>
</evidence>
<dbReference type="RefSeq" id="XP_018283502.1">
    <property type="nucleotide sequence ID" value="XM_018437640.1"/>
</dbReference>
<protein>
    <submittedName>
        <fullName evidence="1">Uncharacterized protein</fullName>
    </submittedName>
</protein>
<dbReference type="Proteomes" id="UP000077315">
    <property type="component" value="Unassembled WGS sequence"/>
</dbReference>
<sequence>MSNNNINNTIYDISTIQQVLINSPLEGIKMLPLNSTILVKHKYSGKGLVFGETKKCHRAGQYITNRQLRLAQKDTKACSCTAALKIIQHLDNPNVVTFCQIRAHVNHVPGDWDEVRTLLLPSEAIKIIEDQLKSGSSCRSTRISVLRQIDSWGVGVRKPNYEEIYNRMRKSVFTAYTGKIG</sequence>
<accession>A0A162T1C5</accession>
<dbReference type="AlphaFoldDB" id="A0A162T1C5"/>
<gene>
    <name evidence="1" type="ORF">PHYBLDRAFT_176059</name>
</gene>
<dbReference type="GeneID" id="28998546"/>
<evidence type="ECO:0000313" key="1">
    <source>
        <dbReference type="EMBL" id="OAD65462.1"/>
    </source>
</evidence>
<keyword evidence="2" id="KW-1185">Reference proteome</keyword>
<dbReference type="VEuPathDB" id="FungiDB:PHYBLDRAFT_176059"/>
<proteinExistence type="predicted"/>
<reference evidence="2" key="1">
    <citation type="submission" date="2015-06" db="EMBL/GenBank/DDBJ databases">
        <title>Expansion of signal transduction pathways in fungi by whole-genome duplication.</title>
        <authorList>
            <consortium name="DOE Joint Genome Institute"/>
            <person name="Corrochano L.M."/>
            <person name="Kuo A."/>
            <person name="Marcet-Houben M."/>
            <person name="Polaino S."/>
            <person name="Salamov A."/>
            <person name="Villalobos J.M."/>
            <person name="Alvarez M.I."/>
            <person name="Avalos J."/>
            <person name="Benito E.P."/>
            <person name="Benoit I."/>
            <person name="Burger G."/>
            <person name="Camino L.P."/>
            <person name="Canovas D."/>
            <person name="Cerda-Olmedo E."/>
            <person name="Cheng J.-F."/>
            <person name="Dominguez A."/>
            <person name="Elias M."/>
            <person name="Eslava A.P."/>
            <person name="Glaser F."/>
            <person name="Grimwood J."/>
            <person name="Gutierrez G."/>
            <person name="Heitman J."/>
            <person name="Henrissat B."/>
            <person name="Iturriaga E.A."/>
            <person name="Lang B.F."/>
            <person name="Lavin J.L."/>
            <person name="Lee S."/>
            <person name="Li W."/>
            <person name="Lindquist E."/>
            <person name="Lopez-Garcia S."/>
            <person name="Luque E.M."/>
            <person name="Marcos A.T."/>
            <person name="Martin J."/>
            <person name="McCluskey K."/>
            <person name="Medina H.R."/>
            <person name="Miralles-Duran A."/>
            <person name="Miyazaki A."/>
            <person name="Munoz-Torres E."/>
            <person name="Oguiza J.A."/>
            <person name="Ohm R."/>
            <person name="Olmedo M."/>
            <person name="Orejas M."/>
            <person name="Ortiz-Castellanos L."/>
            <person name="Pisabarro A.G."/>
            <person name="Rodriguez-Romero J."/>
            <person name="Ruiz-Herrera J."/>
            <person name="Ruiz-Vazquez R."/>
            <person name="Sanz C."/>
            <person name="Schackwitz W."/>
            <person name="Schmutz J."/>
            <person name="Shahriari M."/>
            <person name="Shelest E."/>
            <person name="Silva-Franco F."/>
            <person name="Soanes D."/>
            <person name="Syed K."/>
            <person name="Tagua V.G."/>
            <person name="Talbot N.J."/>
            <person name="Thon M."/>
            <person name="De vries R.P."/>
            <person name="Wiebenga A."/>
            <person name="Yadav J.S."/>
            <person name="Braun E.L."/>
            <person name="Baker S."/>
            <person name="Garre V."/>
            <person name="Horwitz B."/>
            <person name="Torres-Martinez S."/>
            <person name="Idnurm A."/>
            <person name="Herrera-Estrella A."/>
            <person name="Gabaldon T."/>
            <person name="Grigoriev I.V."/>
        </authorList>
    </citation>
    <scope>NUCLEOTIDE SEQUENCE [LARGE SCALE GENOMIC DNA]</scope>
    <source>
        <strain evidence="2">NRRL 1555(-)</strain>
    </source>
</reference>
<name>A0A162T1C5_PHYB8</name>
<dbReference type="EMBL" id="KV441010">
    <property type="protein sequence ID" value="OAD65462.1"/>
    <property type="molecule type" value="Genomic_DNA"/>
</dbReference>